<dbReference type="RefSeq" id="WP_179790308.1">
    <property type="nucleotide sequence ID" value="NZ_BAAARR010000019.1"/>
</dbReference>
<organism evidence="1 2">
    <name type="scientific">Actinopolymorpha rutila</name>
    <dbReference type="NCBI Taxonomy" id="446787"/>
    <lineage>
        <taxon>Bacteria</taxon>
        <taxon>Bacillati</taxon>
        <taxon>Actinomycetota</taxon>
        <taxon>Actinomycetes</taxon>
        <taxon>Propionibacteriales</taxon>
        <taxon>Actinopolymorphaceae</taxon>
        <taxon>Actinopolymorpha</taxon>
    </lineage>
</organism>
<keyword evidence="2" id="KW-1185">Reference proteome</keyword>
<evidence type="ECO:0000313" key="2">
    <source>
        <dbReference type="Proteomes" id="UP000579605"/>
    </source>
</evidence>
<comment type="caution">
    <text evidence="1">The sequence shown here is derived from an EMBL/GenBank/DDBJ whole genome shotgun (WGS) entry which is preliminary data.</text>
</comment>
<dbReference type="EMBL" id="JACBZH010000001">
    <property type="protein sequence ID" value="NYH92893.1"/>
    <property type="molecule type" value="Genomic_DNA"/>
</dbReference>
<evidence type="ECO:0000313" key="1">
    <source>
        <dbReference type="EMBL" id="NYH92893.1"/>
    </source>
</evidence>
<reference evidence="1 2" key="1">
    <citation type="submission" date="2020-07" db="EMBL/GenBank/DDBJ databases">
        <title>Sequencing the genomes of 1000 actinobacteria strains.</title>
        <authorList>
            <person name="Klenk H.-P."/>
        </authorList>
    </citation>
    <scope>NUCLEOTIDE SEQUENCE [LARGE SCALE GENOMIC DNA]</scope>
    <source>
        <strain evidence="1 2">DSM 18448</strain>
    </source>
</reference>
<gene>
    <name evidence="1" type="ORF">F4554_005531</name>
</gene>
<dbReference type="AlphaFoldDB" id="A0A852ZL00"/>
<accession>A0A852ZL00</accession>
<proteinExistence type="predicted"/>
<dbReference type="Proteomes" id="UP000579605">
    <property type="component" value="Unassembled WGS sequence"/>
</dbReference>
<protein>
    <submittedName>
        <fullName evidence="1">Uncharacterized protein</fullName>
    </submittedName>
</protein>
<sequence>MDAKEARKLMRRPDVRVVLAYSRDVDEVVGADREALLARVEGFLQGNAPAYSRFEMGDFRDPDRRVLLMIQESC</sequence>
<name>A0A852ZL00_9ACTN</name>